<feature type="domain" description="VLIG-type G" evidence="2">
    <location>
        <begin position="1469"/>
        <end position="1715"/>
    </location>
</feature>
<dbReference type="EMBL" id="LNIX01000005">
    <property type="protein sequence ID" value="OXA53900.1"/>
    <property type="molecule type" value="Genomic_DNA"/>
</dbReference>
<dbReference type="Gene3D" id="2.170.270.10">
    <property type="entry name" value="SET domain"/>
    <property type="match status" value="1"/>
</dbReference>
<evidence type="ECO:0000313" key="4">
    <source>
        <dbReference type="Proteomes" id="UP000198287"/>
    </source>
</evidence>
<reference evidence="3 4" key="1">
    <citation type="submission" date="2015-12" db="EMBL/GenBank/DDBJ databases">
        <title>The genome of Folsomia candida.</title>
        <authorList>
            <person name="Faddeeva A."/>
            <person name="Derks M.F."/>
            <person name="Anvar Y."/>
            <person name="Smit S."/>
            <person name="Van Straalen N."/>
            <person name="Roelofs D."/>
        </authorList>
    </citation>
    <scope>NUCLEOTIDE SEQUENCE [LARGE SCALE GENOMIC DNA]</scope>
    <source>
        <strain evidence="3 4">VU population</strain>
        <tissue evidence="3">Whole body</tissue>
    </source>
</reference>
<dbReference type="Gene3D" id="1.25.40.10">
    <property type="entry name" value="Tetratricopeptide repeat domain"/>
    <property type="match status" value="1"/>
</dbReference>
<dbReference type="Pfam" id="PF25496">
    <property type="entry name" value="URGCP"/>
    <property type="match status" value="1"/>
</dbReference>
<dbReference type="SUPFAM" id="SSF82199">
    <property type="entry name" value="SET domain"/>
    <property type="match status" value="1"/>
</dbReference>
<dbReference type="OrthoDB" id="8432505at2759"/>
<dbReference type="InterPro" id="IPR011990">
    <property type="entry name" value="TPR-like_helical_dom_sf"/>
</dbReference>
<dbReference type="InterPro" id="IPR027417">
    <property type="entry name" value="P-loop_NTPase"/>
</dbReference>
<dbReference type="Gene3D" id="3.40.50.300">
    <property type="entry name" value="P-loop containing nucleotide triphosphate hydrolases"/>
    <property type="match status" value="1"/>
</dbReference>
<evidence type="ECO:0000256" key="1">
    <source>
        <dbReference type="ARBA" id="ARBA00006828"/>
    </source>
</evidence>
<dbReference type="PANTHER" id="PTHR14819">
    <property type="entry name" value="GTP-BINDING"/>
    <property type="match status" value="1"/>
</dbReference>
<dbReference type="Proteomes" id="UP000198287">
    <property type="component" value="Unassembled WGS sequence"/>
</dbReference>
<comment type="similarity">
    <text evidence="1">Belongs to the TRAFAC class dynamin-like GTPase superfamily. Very large inducible GTPase (VLIG) family.</text>
</comment>
<dbReference type="InterPro" id="IPR057365">
    <property type="entry name" value="URGCP"/>
</dbReference>
<proteinExistence type="inferred from homology"/>
<gene>
    <name evidence="3" type="ORF">Fcan01_11474</name>
</gene>
<dbReference type="STRING" id="158441.A0A226E944"/>
<dbReference type="SUPFAM" id="SSF52540">
    <property type="entry name" value="P-loop containing nucleoside triphosphate hydrolases"/>
    <property type="match status" value="1"/>
</dbReference>
<evidence type="ECO:0000313" key="3">
    <source>
        <dbReference type="EMBL" id="OXA53900.1"/>
    </source>
</evidence>
<protein>
    <submittedName>
        <fullName evidence="3">Interferon-induced very large GTPase 1</fullName>
    </submittedName>
</protein>
<organism evidence="3 4">
    <name type="scientific">Folsomia candida</name>
    <name type="common">Springtail</name>
    <dbReference type="NCBI Taxonomy" id="158441"/>
    <lineage>
        <taxon>Eukaryota</taxon>
        <taxon>Metazoa</taxon>
        <taxon>Ecdysozoa</taxon>
        <taxon>Arthropoda</taxon>
        <taxon>Hexapoda</taxon>
        <taxon>Collembola</taxon>
        <taxon>Entomobryomorpha</taxon>
        <taxon>Isotomoidea</taxon>
        <taxon>Isotomidae</taxon>
        <taxon>Proisotominae</taxon>
        <taxon>Folsomia</taxon>
    </lineage>
</organism>
<accession>A0A226E944</accession>
<dbReference type="InterPro" id="IPR052986">
    <property type="entry name" value="VLIG_GTPase"/>
</dbReference>
<dbReference type="PROSITE" id="PS51717">
    <property type="entry name" value="G_VLIG"/>
    <property type="match status" value="1"/>
</dbReference>
<dbReference type="CDD" id="cd20071">
    <property type="entry name" value="SET_SMYD"/>
    <property type="match status" value="1"/>
</dbReference>
<sequence>MSHLRVAMIADEVIATVFSLSFPTSSQKESQRRTQSNPCREANVQGKESQLLTEGRKFFKVATECLQLYKIQQKSAQDLITLGNEFNEKLGPTIIQEILQNFVSEGNSELYGVAASNSTPECQIHTSFAAQQNWLQTKCLPVKLLFLSAKNCKNGSDLAQLYSIASLLKGIGIDVAISLPSVGGEEPITTPKISIKAKSDPEEFEDVGHVVRVLSLMVDQVSEVEKRFFTAYCATRGISFPLSSHVNEIVGLITILKQVKGIKIANNYIQLRECLVKSETAYSFVITMEGWNYFECVAAYNLLSVSLAEDTSVQSIVGSFQLRGLHKETPLAFLFEGETLLAVADDTLELQILVDGIKEKNVEGNIKEFMEDQKYSLNEQRTNFQAEIVDLFCKRRMAARNPTSNLFKQVFPIEPAKEVELAINYLIGCLIVPLNNMSFGLAFLLQLLKMKDPSIHMPREIEAELVKADPSEINLAQYYPQILTLLNTINPFQCAVNVAIQRLKSHPQCEESVEEIKLSILTVTNHPACVSQKCTAQSEETKPNSRIISAIFGFINSASPKTSNPPADLNNQNMYSSYFKDTFLQEFVSKLNSTVATKLEKNLQHRRYYEVLSDLMHLACGNSSLYQVRILLEDTFTLETKQLTHFLQTILLLNLNQQEFIFQKSSVKYLLKRVLNSENCLELIQTRLCSNSVPDFLPDFLREKLTPIQSVGEGLVQIPEKVETVKELFDISQQLFQQENIPTDYVRLVLNSLAENEEIKTALSISSDEYGYSEEQKVFNRPFNKDTLKFAREKMREYMDKPKDLVNSNPPQDCKIILDNPAANHSLNNIIEQNIQRSTLPETANVLATRGSLLLVGYHPSIDHKRFLRVQKLLQQPRFNRNDKCEAIISQILPYILQKLKMWGVFVLEDRLLDQMLPNCQKIPTVTGGGKRFRKPGDGSECNASVVHSAIQQPNQIKSDWDSITISKLDIFSSLVYLCDPLVLQDIIRILTFFPLAVPFILPQLNFSLDDEPTNRGFTSMKFILQESSIKWETKSGSMVHNKLFVDPYKMIVAIRIGASSGRESGKSTILTQLFNGRDTFASKSNAGSERGPPKCLSGSAELVVLTKETCSPRLFNWQNGIDIGKPQHSIASHYSSSELAEALLLVNLHGNGAKLPHHINYLKKYASAFLVFFADAAFPKTQEEFDKISEMWSGTQFYTVIIDPSNENADGSSDGIVYTSDLVNDSSLDGVRNCLAECINFQRMEQRDADHQNTSLEKIQPVTPISTVLSSQLINILETDSCGFVRELLKLQTRGANAYGKHKDVGSLLESCGIGLIGILTLPLNQRKLAFAHLDKGTSTLSANQTKGQKSHLFKLLQQRCSTVPLNVTQNLLQQNEILEQKIRLTYKEIENNSLGLEHFYRELGKLYELAQTFPKEPNNSRLISLPTFYGELLAEGHAIELLDGDNGHFHGVWFDQICHSICNINPKIRIFVISIIGLQSSGKSTLLNALFACKFAVSVGRCTRGLFMRLLFLEDDLKGEYGVDAILLVDTEGLGAPEKMNDPDCERKDRQLATFAMSISDLTLVNVIGESVRDLTEILQIVIVTMARLDKAEMTPDILMVQHLTERDATKTLRGSEEFCNAIKEAIDLTEKKEMDIGIRNSKSLTKLLQRVQNGSHLKQFRPFKNGSTVNAPPSMEYHEDVVELYSIILESVKQKVTQYRDREFCTWHNLIGSYWEAVEEQDFTLRFKNIAAINEFIDRGVKIAKVKQAAEKSFSSHAAKHKVAFSAKIKELEDNLKMESWGVEKENLMNIVKIDLRSIPISCGSTNSNPPFDQCSTFLTLRNDLYTQVENQPCEVDTKDTIQKFIIRTREGIIQQLDQEANARKIRFGKFSELDHIIQKCLLESGDDGYSERKVEMVLPAVKREVSTMLKVVPVKTRIMDEIRNYYKNDSAVLQGLNTGRIIFKEFRDIEAIDPNWYKKIKNAVLGSDGTLSLHLINELEATLGNLPVQMLKERKEDIFQNGMTWTFRTNVNEILQAFEDQRLEKKKLNSNFKWEAHLFALNKYLVEMEKREKLWKRDNDPLHILENNISTYREMIKVRLENGYGSEAEGKILCKLLFEAIRKRAQQFADNHQITFVQSQSWLSNGQRVRLKYFAGLARQVNEQNKEPALQHFKNPKRAINQWFKTKLNSFTKERAIRAFKDTIAAELANTPEQVDFVQLKISLLKAFMESEKRQELEENITIVDLSEVESLQNLMGCTFHCLLCNGICWGANGHENDSGQQAKHHTCHQPMGLAGCSNKYTKVLLHRSCDMERDSNVWWHNNEEKTTWKKLTYLPEYRNWIYEGHSYMKEFDDLMKWFFVNLHADIASRSEGKYAPANIPSGFLSYEFSSILSTIQAKIGFDPETRDVITLYGKDNSEWKAEFLTSIDATQFTTEFGGVNNESYSMEDFAVDSGCRKGKITEEEKKTINQLSKIMQEFDENENDRRVTRGSGAAITVLRCALQKRVNPKNWEKIKSLQSNHGKLKESEIGIKLISGCISFIRDFCQLTDLSDEDISHILGVIAINAFFSDDGVPVDGPRVYRNGTYLYHIASMCAHNCTPNTAWSIKSNSEMHLMATVSIKIGESVTILYCDGTLPTRERRMQLKEDKDFDCSCDRCSSPSEMYSYFTGVKCCEKSCADNFYLLPVDRAGETWKCENCNKEKSREFIESIYSKIDADLNSLNLEDDFTHSAVERLSNVISKYAGVMLHQNHFKIYNMATELIQRISFLLSQQQSRNSKIKKRENKLVGLLLDYGAMLIHVTDIILPGLNRQRGRILYYMQKGLIIRLFDGIKHTKGGDTSQSDQWRAKLDQVLKIRREVGKIFAGEMEGFEEFYIGMEMTIEHPEILRLQKILGN</sequence>
<dbReference type="InterPro" id="IPR030383">
    <property type="entry name" value="G_VLIG_dom"/>
</dbReference>
<keyword evidence="4" id="KW-1185">Reference proteome</keyword>
<dbReference type="PANTHER" id="PTHR14819:SF25">
    <property type="entry name" value="CHROMOSOME UNDETERMINED SCAFFOLD_52, WHOLE GENOME SHOTGUN SEQUENCE"/>
    <property type="match status" value="1"/>
</dbReference>
<dbReference type="GO" id="GO:0005525">
    <property type="term" value="F:GTP binding"/>
    <property type="evidence" value="ECO:0007669"/>
    <property type="project" value="InterPro"/>
</dbReference>
<dbReference type="InterPro" id="IPR046341">
    <property type="entry name" value="SET_dom_sf"/>
</dbReference>
<evidence type="ECO:0000259" key="2">
    <source>
        <dbReference type="PROSITE" id="PS51717"/>
    </source>
</evidence>
<comment type="caution">
    <text evidence="3">The sequence shown here is derived from an EMBL/GenBank/DDBJ whole genome shotgun (WGS) entry which is preliminary data.</text>
</comment>
<dbReference type="Pfam" id="PF25683">
    <property type="entry name" value="URGCP_GTPase"/>
    <property type="match status" value="1"/>
</dbReference>
<name>A0A226E944_FOLCA</name>